<dbReference type="AlphaFoldDB" id="A0A517SSK9"/>
<accession>A0A517SSK9</accession>
<gene>
    <name evidence="1" type="ORF">SV7mr_16170</name>
</gene>
<protein>
    <submittedName>
        <fullName evidence="1">Uncharacterized protein</fullName>
    </submittedName>
</protein>
<evidence type="ECO:0000313" key="2">
    <source>
        <dbReference type="Proteomes" id="UP000315003"/>
    </source>
</evidence>
<evidence type="ECO:0000313" key="1">
    <source>
        <dbReference type="EMBL" id="QDT59111.1"/>
    </source>
</evidence>
<sequence length="44" mass="4787">MESGLPCPLAIDPSLGNGWLEDLALKRPMLFASPRIVHEMGEGH</sequence>
<keyword evidence="2" id="KW-1185">Reference proteome</keyword>
<name>A0A517SSK9_9BACT</name>
<dbReference type="EMBL" id="CP036272">
    <property type="protein sequence ID" value="QDT59111.1"/>
    <property type="molecule type" value="Genomic_DNA"/>
</dbReference>
<organism evidence="1 2">
    <name type="scientific">Stieleria bergensis</name>
    <dbReference type="NCBI Taxonomy" id="2528025"/>
    <lineage>
        <taxon>Bacteria</taxon>
        <taxon>Pseudomonadati</taxon>
        <taxon>Planctomycetota</taxon>
        <taxon>Planctomycetia</taxon>
        <taxon>Pirellulales</taxon>
        <taxon>Pirellulaceae</taxon>
        <taxon>Stieleria</taxon>
    </lineage>
</organism>
<proteinExistence type="predicted"/>
<dbReference type="Proteomes" id="UP000315003">
    <property type="component" value="Chromosome"/>
</dbReference>
<reference evidence="1 2" key="1">
    <citation type="submission" date="2019-02" db="EMBL/GenBank/DDBJ databases">
        <title>Deep-cultivation of Planctomycetes and their phenomic and genomic characterization uncovers novel biology.</title>
        <authorList>
            <person name="Wiegand S."/>
            <person name="Jogler M."/>
            <person name="Boedeker C."/>
            <person name="Pinto D."/>
            <person name="Vollmers J."/>
            <person name="Rivas-Marin E."/>
            <person name="Kohn T."/>
            <person name="Peeters S.H."/>
            <person name="Heuer A."/>
            <person name="Rast P."/>
            <person name="Oberbeckmann S."/>
            <person name="Bunk B."/>
            <person name="Jeske O."/>
            <person name="Meyerdierks A."/>
            <person name="Storesund J.E."/>
            <person name="Kallscheuer N."/>
            <person name="Luecker S."/>
            <person name="Lage O.M."/>
            <person name="Pohl T."/>
            <person name="Merkel B.J."/>
            <person name="Hornburger P."/>
            <person name="Mueller R.-W."/>
            <person name="Bruemmer F."/>
            <person name="Labrenz M."/>
            <person name="Spormann A.M."/>
            <person name="Op den Camp H."/>
            <person name="Overmann J."/>
            <person name="Amann R."/>
            <person name="Jetten M.S.M."/>
            <person name="Mascher T."/>
            <person name="Medema M.H."/>
            <person name="Devos D.P."/>
            <person name="Kaster A.-K."/>
            <person name="Ovreas L."/>
            <person name="Rohde M."/>
            <person name="Galperin M.Y."/>
            <person name="Jogler C."/>
        </authorList>
    </citation>
    <scope>NUCLEOTIDE SEQUENCE [LARGE SCALE GENOMIC DNA]</scope>
    <source>
        <strain evidence="1 2">SV_7m_r</strain>
    </source>
</reference>